<dbReference type="EMBL" id="JAFFHA010000007">
    <property type="protein sequence ID" value="KAK4652816.1"/>
    <property type="molecule type" value="Genomic_DNA"/>
</dbReference>
<proteinExistence type="predicted"/>
<sequence length="136" mass="15433">MPLCRCQNVDLKPNCRSSLNCAVWHDKELYCEGCRDNRCQFNKSPVSPRGGFDGYRAMSPPFANYSRDMLVGHVNLVKVRAPQDYQIGFQSYIEAMAAIALGKASASEVVERLDQAMREHEAERQRDLTMKDGDKK</sequence>
<evidence type="ECO:0000313" key="1">
    <source>
        <dbReference type="EMBL" id="KAK4652816.1"/>
    </source>
</evidence>
<accession>A0ABR0GAT4</accession>
<reference evidence="1 2" key="1">
    <citation type="journal article" date="2023" name="bioRxiv">
        <title>High-quality genome assemblies of four members of thePodospora anserinaspecies complex.</title>
        <authorList>
            <person name="Ament-Velasquez S.L."/>
            <person name="Vogan A.A."/>
            <person name="Wallerman O."/>
            <person name="Hartmann F."/>
            <person name="Gautier V."/>
            <person name="Silar P."/>
            <person name="Giraud T."/>
            <person name="Johannesson H."/>
        </authorList>
    </citation>
    <scope>NUCLEOTIDE SEQUENCE [LARGE SCALE GENOMIC DNA]</scope>
    <source>
        <strain evidence="1 2">CBS 415.72m</strain>
    </source>
</reference>
<dbReference type="RefSeq" id="XP_062741791.1">
    <property type="nucleotide sequence ID" value="XM_062883837.1"/>
</dbReference>
<protein>
    <submittedName>
        <fullName evidence="1">Uncharacterized protein</fullName>
    </submittedName>
</protein>
<dbReference type="GeneID" id="87903549"/>
<keyword evidence="2" id="KW-1185">Reference proteome</keyword>
<comment type="caution">
    <text evidence="1">The sequence shown here is derived from an EMBL/GenBank/DDBJ whole genome shotgun (WGS) entry which is preliminary data.</text>
</comment>
<evidence type="ECO:0000313" key="2">
    <source>
        <dbReference type="Proteomes" id="UP001323405"/>
    </source>
</evidence>
<name>A0ABR0GAT4_9PEZI</name>
<organism evidence="1 2">
    <name type="scientific">Podospora pseudocomata</name>
    <dbReference type="NCBI Taxonomy" id="2093779"/>
    <lineage>
        <taxon>Eukaryota</taxon>
        <taxon>Fungi</taxon>
        <taxon>Dikarya</taxon>
        <taxon>Ascomycota</taxon>
        <taxon>Pezizomycotina</taxon>
        <taxon>Sordariomycetes</taxon>
        <taxon>Sordariomycetidae</taxon>
        <taxon>Sordariales</taxon>
        <taxon>Podosporaceae</taxon>
        <taxon>Podospora</taxon>
    </lineage>
</organism>
<dbReference type="Proteomes" id="UP001323405">
    <property type="component" value="Unassembled WGS sequence"/>
</dbReference>
<gene>
    <name evidence="1" type="ORF">QC762_0077090</name>
</gene>